<reference evidence="3" key="2">
    <citation type="submission" date="2021-04" db="EMBL/GenBank/DDBJ databases">
        <authorList>
            <person name="Gilroy R."/>
        </authorList>
    </citation>
    <scope>NUCLEOTIDE SEQUENCE</scope>
    <source>
        <strain evidence="3">4376</strain>
    </source>
</reference>
<gene>
    <name evidence="3" type="ORF">H9867_03680</name>
</gene>
<proteinExistence type="predicted"/>
<evidence type="ECO:0008006" key="5">
    <source>
        <dbReference type="Google" id="ProtNLM"/>
    </source>
</evidence>
<comment type="caution">
    <text evidence="3">The sequence shown here is derived from an EMBL/GenBank/DDBJ whole genome shotgun (WGS) entry which is preliminary data.</text>
</comment>
<protein>
    <recommendedName>
        <fullName evidence="5">Secreted protein</fullName>
    </recommendedName>
</protein>
<dbReference type="AlphaFoldDB" id="A0A9D1RZN1"/>
<keyword evidence="2" id="KW-0732">Signal</keyword>
<evidence type="ECO:0000313" key="4">
    <source>
        <dbReference type="Proteomes" id="UP000824189"/>
    </source>
</evidence>
<dbReference type="EMBL" id="DXFZ01000042">
    <property type="protein sequence ID" value="HIW95572.1"/>
    <property type="molecule type" value="Genomic_DNA"/>
</dbReference>
<organism evidence="3 4">
    <name type="scientific">Candidatus Corynebacterium gallistercoris</name>
    <dbReference type="NCBI Taxonomy" id="2838530"/>
    <lineage>
        <taxon>Bacteria</taxon>
        <taxon>Bacillati</taxon>
        <taxon>Actinomycetota</taxon>
        <taxon>Actinomycetes</taxon>
        <taxon>Mycobacteriales</taxon>
        <taxon>Corynebacteriaceae</taxon>
        <taxon>Corynebacterium</taxon>
    </lineage>
</organism>
<dbReference type="PROSITE" id="PS51257">
    <property type="entry name" value="PROKAR_LIPOPROTEIN"/>
    <property type="match status" value="1"/>
</dbReference>
<evidence type="ECO:0000256" key="1">
    <source>
        <dbReference type="SAM" id="MobiDB-lite"/>
    </source>
</evidence>
<feature type="signal peptide" evidence="2">
    <location>
        <begin position="1"/>
        <end position="23"/>
    </location>
</feature>
<feature type="chain" id="PRO_5039659940" description="Secreted protein" evidence="2">
    <location>
        <begin position="24"/>
        <end position="170"/>
    </location>
</feature>
<sequence length="170" mass="18825">MNRVQRFSAVAASAAVILGTATACSSEVEKHLSYNHQEFGYISLTEVYGDEWDEFAVQCPGSNTEEIRDELGLEESKVKDNSTSENTEYVYLRSGEGDIKVEELEADRITLCPESDHEEPGDFTGFEGWQPAETKFHTFRPDPKAGWRVIVDPADELESPATSSAPEPSS</sequence>
<accession>A0A9D1RZN1</accession>
<evidence type="ECO:0000313" key="3">
    <source>
        <dbReference type="EMBL" id="HIW95572.1"/>
    </source>
</evidence>
<dbReference type="Proteomes" id="UP000824189">
    <property type="component" value="Unassembled WGS sequence"/>
</dbReference>
<feature type="compositionally biased region" description="Low complexity" evidence="1">
    <location>
        <begin position="159"/>
        <end position="170"/>
    </location>
</feature>
<name>A0A9D1RZN1_9CORY</name>
<evidence type="ECO:0000256" key="2">
    <source>
        <dbReference type="SAM" id="SignalP"/>
    </source>
</evidence>
<feature type="region of interest" description="Disordered" evidence="1">
    <location>
        <begin position="151"/>
        <end position="170"/>
    </location>
</feature>
<reference evidence="3" key="1">
    <citation type="journal article" date="2021" name="PeerJ">
        <title>Extensive microbial diversity within the chicken gut microbiome revealed by metagenomics and culture.</title>
        <authorList>
            <person name="Gilroy R."/>
            <person name="Ravi A."/>
            <person name="Getino M."/>
            <person name="Pursley I."/>
            <person name="Horton D.L."/>
            <person name="Alikhan N.F."/>
            <person name="Baker D."/>
            <person name="Gharbi K."/>
            <person name="Hall N."/>
            <person name="Watson M."/>
            <person name="Adriaenssens E.M."/>
            <person name="Foster-Nyarko E."/>
            <person name="Jarju S."/>
            <person name="Secka A."/>
            <person name="Antonio M."/>
            <person name="Oren A."/>
            <person name="Chaudhuri R.R."/>
            <person name="La Ragione R."/>
            <person name="Hildebrand F."/>
            <person name="Pallen M.J."/>
        </authorList>
    </citation>
    <scope>NUCLEOTIDE SEQUENCE</scope>
    <source>
        <strain evidence="3">4376</strain>
    </source>
</reference>